<reference evidence="1 2" key="1">
    <citation type="submission" date="2016-05" db="EMBL/GenBank/DDBJ databases">
        <title>Single-cell genome of chain-forming Candidatus Thiomargarita nelsonii and comparison to other large sulfur-oxidizing bacteria.</title>
        <authorList>
            <person name="Winkel M."/>
            <person name="Salman V."/>
            <person name="Woyke T."/>
            <person name="Schulz-Vogt H."/>
            <person name="Richter M."/>
            <person name="Flood B."/>
            <person name="Bailey J."/>
            <person name="Amann R."/>
            <person name="Mussmann M."/>
        </authorList>
    </citation>
    <scope>NUCLEOTIDE SEQUENCE [LARGE SCALE GENOMIC DNA]</scope>
    <source>
        <strain evidence="1 2">THI036</strain>
    </source>
</reference>
<protein>
    <submittedName>
        <fullName evidence="1">Uncharacterized protein</fullName>
    </submittedName>
</protein>
<evidence type="ECO:0000313" key="2">
    <source>
        <dbReference type="Proteomes" id="UP000076962"/>
    </source>
</evidence>
<dbReference type="EMBL" id="LUTY01000523">
    <property type="protein sequence ID" value="OAD23145.1"/>
    <property type="molecule type" value="Genomic_DNA"/>
</dbReference>
<evidence type="ECO:0000313" key="1">
    <source>
        <dbReference type="EMBL" id="OAD23145.1"/>
    </source>
</evidence>
<proteinExistence type="predicted"/>
<organism evidence="1 2">
    <name type="scientific">Candidatus Thiomargarita nelsonii</name>
    <dbReference type="NCBI Taxonomy" id="1003181"/>
    <lineage>
        <taxon>Bacteria</taxon>
        <taxon>Pseudomonadati</taxon>
        <taxon>Pseudomonadota</taxon>
        <taxon>Gammaproteobacteria</taxon>
        <taxon>Thiotrichales</taxon>
        <taxon>Thiotrichaceae</taxon>
        <taxon>Thiomargarita</taxon>
    </lineage>
</organism>
<dbReference type="Proteomes" id="UP000076962">
    <property type="component" value="Unassembled WGS sequence"/>
</dbReference>
<dbReference type="AlphaFoldDB" id="A0A176S561"/>
<keyword evidence="2" id="KW-1185">Reference proteome</keyword>
<gene>
    <name evidence="1" type="ORF">THIOM_001029</name>
</gene>
<name>A0A176S561_9GAMM</name>
<sequence length="132" mass="14819">MKKHFNIAGPCHPNKHYMLPSQERCQGIFKLINQEQYFVIHAARQSGKTTLLLELAQQLNQAGEYVNRSAGISFVHSIVLVGMRNTCLFKGKIREERETLGSASPFNIVSDALTLPNFTFEEVANLATGYAY</sequence>
<comment type="caution">
    <text evidence="1">The sequence shown here is derived from an EMBL/GenBank/DDBJ whole genome shotgun (WGS) entry which is preliminary data.</text>
</comment>
<accession>A0A176S561</accession>